<dbReference type="Gene3D" id="3.90.550.20">
    <property type="match status" value="1"/>
</dbReference>
<dbReference type="InterPro" id="IPR007577">
    <property type="entry name" value="GlycoTrfase_DXD_sugar-bd_CS"/>
</dbReference>
<dbReference type="Pfam" id="PF04488">
    <property type="entry name" value="Gly_transf_sug"/>
    <property type="match status" value="1"/>
</dbReference>
<name>A0A6C0HX91_9ZZZZ</name>
<dbReference type="AlphaFoldDB" id="A0A6C0HX91"/>
<accession>A0A6C0HX91</accession>
<evidence type="ECO:0000313" key="2">
    <source>
        <dbReference type="EMBL" id="QHT85371.1"/>
    </source>
</evidence>
<evidence type="ECO:0000256" key="1">
    <source>
        <dbReference type="ARBA" id="ARBA00022679"/>
    </source>
</evidence>
<dbReference type="GO" id="GO:0016020">
    <property type="term" value="C:membrane"/>
    <property type="evidence" value="ECO:0007669"/>
    <property type="project" value="GOC"/>
</dbReference>
<dbReference type="EMBL" id="MN740041">
    <property type="protein sequence ID" value="QHT85371.1"/>
    <property type="molecule type" value="Genomic_DNA"/>
</dbReference>
<protein>
    <submittedName>
        <fullName evidence="2">Uncharacterized protein</fullName>
    </submittedName>
</protein>
<proteinExistence type="predicted"/>
<dbReference type="PANTHER" id="PTHR32385">
    <property type="entry name" value="MANNOSYL PHOSPHORYLINOSITOL CERAMIDE SYNTHASE"/>
    <property type="match status" value="1"/>
</dbReference>
<dbReference type="SUPFAM" id="SSF53448">
    <property type="entry name" value="Nucleotide-diphospho-sugar transferases"/>
    <property type="match status" value="1"/>
</dbReference>
<reference evidence="2" key="1">
    <citation type="journal article" date="2020" name="Nature">
        <title>Giant virus diversity and host interactions through global metagenomics.</title>
        <authorList>
            <person name="Schulz F."/>
            <person name="Roux S."/>
            <person name="Paez-Espino D."/>
            <person name="Jungbluth S."/>
            <person name="Walsh D.A."/>
            <person name="Denef V.J."/>
            <person name="McMahon K.D."/>
            <person name="Konstantinidis K.T."/>
            <person name="Eloe-Fadrosh E.A."/>
            <person name="Kyrpides N.C."/>
            <person name="Woyke T."/>
        </authorList>
    </citation>
    <scope>NUCLEOTIDE SEQUENCE</scope>
    <source>
        <strain evidence="2">GVMAG-M-3300023184-17</strain>
    </source>
</reference>
<keyword evidence="1" id="KW-0808">Transferase</keyword>
<dbReference type="PANTHER" id="PTHR32385:SF15">
    <property type="entry name" value="INOSITOL PHOSPHOCERAMIDE MANNOSYLTRANSFERASE 1"/>
    <property type="match status" value="1"/>
</dbReference>
<dbReference type="GO" id="GO:0051999">
    <property type="term" value="P:mannosyl-inositol phosphorylceramide biosynthetic process"/>
    <property type="evidence" value="ECO:0007669"/>
    <property type="project" value="TreeGrafter"/>
</dbReference>
<dbReference type="GO" id="GO:0000030">
    <property type="term" value="F:mannosyltransferase activity"/>
    <property type="evidence" value="ECO:0007669"/>
    <property type="project" value="TreeGrafter"/>
</dbReference>
<dbReference type="InterPro" id="IPR029044">
    <property type="entry name" value="Nucleotide-diphossugar_trans"/>
</dbReference>
<dbReference type="InterPro" id="IPR051706">
    <property type="entry name" value="Glycosyltransferase_domain"/>
</dbReference>
<organism evidence="2">
    <name type="scientific">viral metagenome</name>
    <dbReference type="NCBI Taxonomy" id="1070528"/>
    <lineage>
        <taxon>unclassified sequences</taxon>
        <taxon>metagenomes</taxon>
        <taxon>organismal metagenomes</taxon>
    </lineage>
</organism>
<sequence>MFETNIDLTPLSKPWLTTIPKQCGYDQLVFDYSKEPYQNKRIEKNIHFIWIGSPVPEKYALTVVNCQRINPHYTVFFWIDEHTTITLPVVMKQISEIKDESLDKLHNYGFKADILRLHIVYKYGGIYSDVDSVWLKPLDENFDYEFVAYRNDVECRDIGNPFFGFSKNSVILSDILRNLGRSVDCILKLNHHHTICAHIPVMTGGGLLSKVIMENHYDSLHYIHQKWCVIGGPHERIYSDYSKTGKSYCYQTFDNNWGT</sequence>